<evidence type="ECO:0000256" key="1">
    <source>
        <dbReference type="SAM" id="MobiDB-lite"/>
    </source>
</evidence>
<keyword evidence="3" id="KW-1185">Reference proteome</keyword>
<evidence type="ECO:0000313" key="2">
    <source>
        <dbReference type="EMBL" id="SNS04387.1"/>
    </source>
</evidence>
<feature type="compositionally biased region" description="Basic residues" evidence="1">
    <location>
        <begin position="7"/>
        <end position="16"/>
    </location>
</feature>
<protein>
    <recommendedName>
        <fullName evidence="4">Cholesterol esterase</fullName>
    </recommendedName>
</protein>
<reference evidence="2 3" key="1">
    <citation type="submission" date="2017-06" db="EMBL/GenBank/DDBJ databases">
        <authorList>
            <person name="Kim H.J."/>
            <person name="Triplett B.A."/>
        </authorList>
    </citation>
    <scope>NUCLEOTIDE SEQUENCE [LARGE SCALE GENOMIC DNA]</scope>
    <source>
        <strain evidence="2 3">CGMCC 4.1858</strain>
    </source>
</reference>
<evidence type="ECO:0008006" key="4">
    <source>
        <dbReference type="Google" id="ProtNLM"/>
    </source>
</evidence>
<accession>A0A239B8X6</accession>
<gene>
    <name evidence="2" type="ORF">SAMN05216252_102470</name>
</gene>
<dbReference type="Pfam" id="PF19741">
    <property type="entry name" value="DUF6230"/>
    <property type="match status" value="1"/>
</dbReference>
<dbReference type="InterPro" id="IPR046198">
    <property type="entry name" value="DUF6230"/>
</dbReference>
<dbReference type="Proteomes" id="UP000198280">
    <property type="component" value="Unassembled WGS sequence"/>
</dbReference>
<dbReference type="RefSeq" id="WP_143681532.1">
    <property type="nucleotide sequence ID" value="NZ_FZOF01000002.1"/>
</dbReference>
<proteinExistence type="predicted"/>
<sequence length="217" mass="22313">MSPLIRRTSRSGRRPSGRTSWTRTAVVLIPTLAVSTAVAVGAGAGVVPVSLAVSPTTTALSGQSIQIAADSLTGTGFTQYVTIDHTAEGDFPQAVSAIASAELRNLCQSVVGSVPGFGQVTLRIIAGAGDEPVHADQLIVDSEDLAGDAEFHDIRIGVDASKTDTEGRAKGPAGAVGQQAESVTIDHLRQTTKSVSAATFRLNGLHMTVKKGAHPCF</sequence>
<dbReference type="AlphaFoldDB" id="A0A239B8X6"/>
<feature type="region of interest" description="Disordered" evidence="1">
    <location>
        <begin position="1"/>
        <end position="20"/>
    </location>
</feature>
<dbReference type="EMBL" id="FZOF01000002">
    <property type="protein sequence ID" value="SNS04387.1"/>
    <property type="molecule type" value="Genomic_DNA"/>
</dbReference>
<dbReference type="OrthoDB" id="4238587at2"/>
<organism evidence="2 3">
    <name type="scientific">Actinacidiphila glaucinigra</name>
    <dbReference type="NCBI Taxonomy" id="235986"/>
    <lineage>
        <taxon>Bacteria</taxon>
        <taxon>Bacillati</taxon>
        <taxon>Actinomycetota</taxon>
        <taxon>Actinomycetes</taxon>
        <taxon>Kitasatosporales</taxon>
        <taxon>Streptomycetaceae</taxon>
        <taxon>Actinacidiphila</taxon>
    </lineage>
</organism>
<name>A0A239B8X6_9ACTN</name>
<evidence type="ECO:0000313" key="3">
    <source>
        <dbReference type="Proteomes" id="UP000198280"/>
    </source>
</evidence>